<sequence length="83" mass="9256">MVHTSYPEDPLQQFLSHFGSDFDIDSSIDDVNSLLESVPLPECDIPLNEPVELLQVEVDSDDVPDTLIPTPPTQELKPLPEEL</sequence>
<evidence type="ECO:0000313" key="3">
    <source>
        <dbReference type="Proteomes" id="UP000554482"/>
    </source>
</evidence>
<gene>
    <name evidence="2" type="ORF">FRX31_002250</name>
</gene>
<dbReference type="Proteomes" id="UP000554482">
    <property type="component" value="Unassembled WGS sequence"/>
</dbReference>
<dbReference type="EMBL" id="JABWDY010000365">
    <property type="protein sequence ID" value="KAF5208163.1"/>
    <property type="molecule type" value="Genomic_DNA"/>
</dbReference>
<evidence type="ECO:0000313" key="2">
    <source>
        <dbReference type="EMBL" id="KAF5208163.1"/>
    </source>
</evidence>
<evidence type="ECO:0000256" key="1">
    <source>
        <dbReference type="SAM" id="MobiDB-lite"/>
    </source>
</evidence>
<keyword evidence="3" id="KW-1185">Reference proteome</keyword>
<accession>A0A7J6XF65</accession>
<feature type="non-terminal residue" evidence="2">
    <location>
        <position position="83"/>
    </location>
</feature>
<proteinExistence type="predicted"/>
<feature type="region of interest" description="Disordered" evidence="1">
    <location>
        <begin position="60"/>
        <end position="83"/>
    </location>
</feature>
<reference evidence="2 3" key="1">
    <citation type="submission" date="2020-06" db="EMBL/GenBank/DDBJ databases">
        <title>Transcriptomic and genomic resources for Thalictrum thalictroides and T. hernandezii: Facilitating candidate gene discovery in an emerging model plant lineage.</title>
        <authorList>
            <person name="Arias T."/>
            <person name="Riano-Pachon D.M."/>
            <person name="Di Stilio V.S."/>
        </authorList>
    </citation>
    <scope>NUCLEOTIDE SEQUENCE [LARGE SCALE GENOMIC DNA]</scope>
    <source>
        <strain evidence="3">cv. WT478/WT964</strain>
        <tissue evidence="2">Leaves</tissue>
    </source>
</reference>
<name>A0A7J6XF65_THATH</name>
<protein>
    <submittedName>
        <fullName evidence="2">Uncharacterized protein</fullName>
    </submittedName>
</protein>
<organism evidence="2 3">
    <name type="scientific">Thalictrum thalictroides</name>
    <name type="common">Rue-anemone</name>
    <name type="synonym">Anemone thalictroides</name>
    <dbReference type="NCBI Taxonomy" id="46969"/>
    <lineage>
        <taxon>Eukaryota</taxon>
        <taxon>Viridiplantae</taxon>
        <taxon>Streptophyta</taxon>
        <taxon>Embryophyta</taxon>
        <taxon>Tracheophyta</taxon>
        <taxon>Spermatophyta</taxon>
        <taxon>Magnoliopsida</taxon>
        <taxon>Ranunculales</taxon>
        <taxon>Ranunculaceae</taxon>
        <taxon>Thalictroideae</taxon>
        <taxon>Thalictrum</taxon>
    </lineage>
</organism>
<comment type="caution">
    <text evidence="2">The sequence shown here is derived from an EMBL/GenBank/DDBJ whole genome shotgun (WGS) entry which is preliminary data.</text>
</comment>
<dbReference type="AlphaFoldDB" id="A0A7J6XF65"/>